<organism evidence="1 2">
    <name type="scientific">Caldimonas brevitalea</name>
    <dbReference type="NCBI Taxonomy" id="413882"/>
    <lineage>
        <taxon>Bacteria</taxon>
        <taxon>Pseudomonadati</taxon>
        <taxon>Pseudomonadota</taxon>
        <taxon>Betaproteobacteria</taxon>
        <taxon>Burkholderiales</taxon>
        <taxon>Sphaerotilaceae</taxon>
        <taxon>Caldimonas</taxon>
    </lineage>
</organism>
<dbReference type="RefSeq" id="WP_083438326.1">
    <property type="nucleotide sequence ID" value="NZ_CP011371.1"/>
</dbReference>
<dbReference type="SUPFAM" id="SSF109854">
    <property type="entry name" value="DinB/YfiT-like putative metalloenzymes"/>
    <property type="match status" value="1"/>
</dbReference>
<dbReference type="PANTHER" id="PTHR36922">
    <property type="entry name" value="BLL2446 PROTEIN"/>
    <property type="match status" value="1"/>
</dbReference>
<dbReference type="AlphaFoldDB" id="A0A0G3BTJ9"/>
<dbReference type="Proteomes" id="UP000035352">
    <property type="component" value="Chromosome"/>
</dbReference>
<dbReference type="Pfam" id="PF09351">
    <property type="entry name" value="DUF1993"/>
    <property type="match status" value="1"/>
</dbReference>
<dbReference type="EMBL" id="CP011371">
    <property type="protein sequence ID" value="AKJ29825.1"/>
    <property type="molecule type" value="Genomic_DNA"/>
</dbReference>
<proteinExistence type="predicted"/>
<name>A0A0G3BTJ9_9BURK</name>
<protein>
    <recommendedName>
        <fullName evidence="3">DUF1993 domain-containing protein</fullName>
    </recommendedName>
</protein>
<dbReference type="InterPro" id="IPR034660">
    <property type="entry name" value="DinB/YfiT-like"/>
</dbReference>
<evidence type="ECO:0000313" key="2">
    <source>
        <dbReference type="Proteomes" id="UP000035352"/>
    </source>
</evidence>
<sequence>MTLSPSLYQVALAPYIRGLQTLARLLDKAAEHAGRQGLDEATLVARRLHPEMFPLSRQVEILTSAARGTAARLARRLASHDTSPDHAVFNRGHDDEFGKPPPSSFLELQALIQEALAYLATVSASEVDDAAPVSVTVAKAGHVRQFDTQDFVLAYVLPNLYFHLTVVYALLRSAGVPLGKADYQGTPPYTLLTGMPADTPPA</sequence>
<keyword evidence="2" id="KW-1185">Reference proteome</keyword>
<reference evidence="1 2" key="1">
    <citation type="submission" date="2015-05" db="EMBL/GenBank/DDBJ databases">
        <authorList>
            <person name="Tang B."/>
            <person name="Yu Y."/>
        </authorList>
    </citation>
    <scope>NUCLEOTIDE SEQUENCE [LARGE SCALE GENOMIC DNA]</scope>
    <source>
        <strain evidence="1 2">DSM 7029</strain>
    </source>
</reference>
<evidence type="ECO:0000313" key="1">
    <source>
        <dbReference type="EMBL" id="AKJ29825.1"/>
    </source>
</evidence>
<dbReference type="KEGG" id="pbh:AAW51_3134"/>
<dbReference type="PANTHER" id="PTHR36922:SF1">
    <property type="entry name" value="DUF1993 DOMAIN-CONTAINING PROTEIN"/>
    <property type="match status" value="1"/>
</dbReference>
<dbReference type="Gene3D" id="1.20.120.450">
    <property type="entry name" value="dinb family like domain"/>
    <property type="match status" value="1"/>
</dbReference>
<dbReference type="InterPro" id="IPR018531">
    <property type="entry name" value="DUF1993"/>
</dbReference>
<dbReference type="STRING" id="413882.AAW51_3134"/>
<gene>
    <name evidence="1" type="ORF">AAW51_3134</name>
</gene>
<accession>A0A0G3BTJ9</accession>
<evidence type="ECO:0008006" key="3">
    <source>
        <dbReference type="Google" id="ProtNLM"/>
    </source>
</evidence>